<dbReference type="Proteomes" id="UP001642464">
    <property type="component" value="Unassembled WGS sequence"/>
</dbReference>
<name>A0ABP0HHF8_9DINO</name>
<dbReference type="SUPFAM" id="SSF48452">
    <property type="entry name" value="TPR-like"/>
    <property type="match status" value="1"/>
</dbReference>
<evidence type="ECO:0000313" key="1">
    <source>
        <dbReference type="EMBL" id="CAK8989636.1"/>
    </source>
</evidence>
<keyword evidence="2" id="KW-1185">Reference proteome</keyword>
<dbReference type="PANTHER" id="PTHR21581">
    <property type="entry name" value="D-ALANYL-D-ALANINE CARBOXYPEPTIDASE"/>
    <property type="match status" value="1"/>
</dbReference>
<dbReference type="EMBL" id="CAXAMM010000928">
    <property type="protein sequence ID" value="CAK8989636.1"/>
    <property type="molecule type" value="Genomic_DNA"/>
</dbReference>
<sequence>MAERAEDALFALCSRVWRGDAEQVLEVVTRDEAFAARWAAYEGWRVLAAALLLKLGKLDAATERIEQLQQSRLVAAKVLCAIVTFEWNERSTAVDMLHKLLAVLREHRAKAAGEAESAAAEGSKGSLLDMMGQPLTSAGASEWRLRITSLLVSCYASSGDYALAIDLCEQELATCSDVETCAVLLHTGRVRLQVGDLEGARDVLGKLKCHELKTWTEEVGARILEGMTLYAECKYQTALELFGRLRDDCAKANAGDEPYLPDHMLAAIIDIQEPLEVTLANNYALCSLHVCDLGGAIEVLEACIHKDPRRNLHRAVVFNLCTLYDLAKPKDQSQVAKLKIKELAEQFGVQARFDDVVDLRLSQQ</sequence>
<dbReference type="Gene3D" id="1.25.40.10">
    <property type="entry name" value="Tetratricopeptide repeat domain"/>
    <property type="match status" value="1"/>
</dbReference>
<protein>
    <submittedName>
        <fullName evidence="1">Trafficking protein particle complex subunit 12</fullName>
    </submittedName>
</protein>
<proteinExistence type="predicted"/>
<organism evidence="1 2">
    <name type="scientific">Durusdinium trenchii</name>
    <dbReference type="NCBI Taxonomy" id="1381693"/>
    <lineage>
        <taxon>Eukaryota</taxon>
        <taxon>Sar</taxon>
        <taxon>Alveolata</taxon>
        <taxon>Dinophyceae</taxon>
        <taxon>Suessiales</taxon>
        <taxon>Symbiodiniaceae</taxon>
        <taxon>Durusdinium</taxon>
    </lineage>
</organism>
<dbReference type="PANTHER" id="PTHR21581:SF6">
    <property type="entry name" value="TRAFFICKING PROTEIN PARTICLE COMPLEX SUBUNIT 12"/>
    <property type="match status" value="1"/>
</dbReference>
<reference evidence="1 2" key="1">
    <citation type="submission" date="2024-02" db="EMBL/GenBank/DDBJ databases">
        <authorList>
            <person name="Chen Y."/>
            <person name="Shah S."/>
            <person name="Dougan E. K."/>
            <person name="Thang M."/>
            <person name="Chan C."/>
        </authorList>
    </citation>
    <scope>NUCLEOTIDE SEQUENCE [LARGE SCALE GENOMIC DNA]</scope>
</reference>
<dbReference type="InterPro" id="IPR011990">
    <property type="entry name" value="TPR-like_helical_dom_sf"/>
</dbReference>
<gene>
    <name evidence="1" type="ORF">SCF082_LOCUS1899</name>
</gene>
<comment type="caution">
    <text evidence="1">The sequence shown here is derived from an EMBL/GenBank/DDBJ whole genome shotgun (WGS) entry which is preliminary data.</text>
</comment>
<accession>A0ABP0HHF8</accession>
<evidence type="ECO:0000313" key="2">
    <source>
        <dbReference type="Proteomes" id="UP001642464"/>
    </source>
</evidence>